<keyword evidence="4" id="KW-0963">Cytoplasm</keyword>
<name>A0A8C4LK01_EQUAS</name>
<keyword evidence="6" id="KW-0378">Hydrolase</keyword>
<dbReference type="Ensembl" id="ENSEAST00005014280.1">
    <property type="protein sequence ID" value="ENSEASP00005013141.1"/>
    <property type="gene ID" value="ENSEASG00005009166.1"/>
</dbReference>
<dbReference type="GO" id="GO:0000932">
    <property type="term" value="C:P-body"/>
    <property type="evidence" value="ECO:0007669"/>
    <property type="project" value="TreeGrafter"/>
</dbReference>
<comment type="catalytic activity">
    <reaction evidence="9">
        <text>a 2'-deoxycytidine in single-stranded DNA + H2O + H(+) = a 2'-deoxyuridine in single-stranded DNA + NH4(+)</text>
        <dbReference type="Rhea" id="RHEA:50948"/>
        <dbReference type="Rhea" id="RHEA-COMP:12846"/>
        <dbReference type="Rhea" id="RHEA-COMP:12847"/>
        <dbReference type="ChEBI" id="CHEBI:15377"/>
        <dbReference type="ChEBI" id="CHEBI:15378"/>
        <dbReference type="ChEBI" id="CHEBI:28938"/>
        <dbReference type="ChEBI" id="CHEBI:85452"/>
        <dbReference type="ChEBI" id="CHEBI:133902"/>
        <dbReference type="EC" id="3.5.4.38"/>
    </reaction>
</comment>
<dbReference type="GO" id="GO:0051607">
    <property type="term" value="P:defense response to virus"/>
    <property type="evidence" value="ECO:0007669"/>
    <property type="project" value="TreeGrafter"/>
</dbReference>
<dbReference type="Pfam" id="PF18772">
    <property type="entry name" value="APOBEC2"/>
    <property type="match status" value="1"/>
</dbReference>
<reference evidence="11" key="1">
    <citation type="submission" date="2023-03" db="UniProtKB">
        <authorList>
            <consortium name="Ensembl"/>
        </authorList>
    </citation>
    <scope>IDENTIFICATION</scope>
</reference>
<comment type="subcellular location">
    <subcellularLocation>
        <location evidence="2">Cytoplasm</location>
    </subcellularLocation>
</comment>
<dbReference type="GO" id="GO:0005634">
    <property type="term" value="C:nucleus"/>
    <property type="evidence" value="ECO:0007669"/>
    <property type="project" value="TreeGrafter"/>
</dbReference>
<dbReference type="GO" id="GO:0003723">
    <property type="term" value="F:RNA binding"/>
    <property type="evidence" value="ECO:0007669"/>
    <property type="project" value="TreeGrafter"/>
</dbReference>
<dbReference type="InterPro" id="IPR050610">
    <property type="entry name" value="APOBEC_Cyt_Deaminase"/>
</dbReference>
<dbReference type="InterPro" id="IPR016192">
    <property type="entry name" value="APOBEC/CMP_deaminase_Zn-bd"/>
</dbReference>
<evidence type="ECO:0000256" key="4">
    <source>
        <dbReference type="ARBA" id="ARBA00022490"/>
    </source>
</evidence>
<evidence type="ECO:0000313" key="11">
    <source>
        <dbReference type="Ensembl" id="ENSEASP00005013141.1"/>
    </source>
</evidence>
<dbReference type="PANTHER" id="PTHR13857">
    <property type="entry name" value="MRNA EDITING ENZYME"/>
    <property type="match status" value="1"/>
</dbReference>
<evidence type="ECO:0000256" key="2">
    <source>
        <dbReference type="ARBA" id="ARBA00004496"/>
    </source>
</evidence>
<evidence type="ECO:0000256" key="6">
    <source>
        <dbReference type="ARBA" id="ARBA00022801"/>
    </source>
</evidence>
<dbReference type="GO" id="GO:0004126">
    <property type="term" value="F:cytidine deaminase activity"/>
    <property type="evidence" value="ECO:0007669"/>
    <property type="project" value="TreeGrafter"/>
</dbReference>
<feature type="domain" description="CMP/dCMP-type deaminase" evidence="10">
    <location>
        <begin position="1"/>
        <end position="128"/>
    </location>
</feature>
<evidence type="ECO:0000256" key="8">
    <source>
        <dbReference type="ARBA" id="ARBA00029489"/>
    </source>
</evidence>
<dbReference type="PROSITE" id="PS00903">
    <property type="entry name" value="CYT_DCMP_DEAMINASES_1"/>
    <property type="match status" value="1"/>
</dbReference>
<evidence type="ECO:0000256" key="1">
    <source>
        <dbReference type="ARBA" id="ARBA00001947"/>
    </source>
</evidence>
<dbReference type="InterPro" id="IPR002125">
    <property type="entry name" value="CMP_dCMP_dom"/>
</dbReference>
<keyword evidence="7" id="KW-0862">Zinc</keyword>
<evidence type="ECO:0000256" key="3">
    <source>
        <dbReference type="ARBA" id="ARBA00006576"/>
    </source>
</evidence>
<dbReference type="PANTHER" id="PTHR13857:SF43">
    <property type="entry name" value="DNA DC-DU-EDITING ENZYME APOBEC-3H"/>
    <property type="match status" value="1"/>
</dbReference>
<dbReference type="AlphaFoldDB" id="A0A8C4LK01"/>
<sequence>MTKEGRRFFLCPRQIHILQVHSRAPHPQLRPQYMTSGLCPLTFFLSLWDPPQKKRHAEIRFIDKINSLGLDQDQSYEITCYVTWSPCATCACKLIKFTRKFPNLSLRIFVSRLYYHWFRQNQQGLRQLWASSIPVVVMGYQEFADCWENFADNRGNPFQSWEKLTEYSKGIKRRLQKILEVRSCPCCGPLASLSQTPPSQPQPPFPVTALLALSRLPPLLSLFPPRPFSLSSRGHPVPSFSGCRQPSVSLKASLAQFFSRPRFSVSPPLPFLQHGFLPINQWMLPNVCPSLSAALEAEWFRGRHGKSETWVG</sequence>
<evidence type="ECO:0000256" key="7">
    <source>
        <dbReference type="ARBA" id="ARBA00022833"/>
    </source>
</evidence>
<proteinExistence type="inferred from homology"/>
<evidence type="ECO:0000259" key="10">
    <source>
        <dbReference type="PROSITE" id="PS51747"/>
    </source>
</evidence>
<protein>
    <recommendedName>
        <fullName evidence="8">single-stranded DNA cytosine deaminase</fullName>
        <ecNumber evidence="8">3.5.4.38</ecNumber>
    </recommendedName>
</protein>
<dbReference type="GO" id="GO:0008270">
    <property type="term" value="F:zinc ion binding"/>
    <property type="evidence" value="ECO:0007669"/>
    <property type="project" value="InterPro"/>
</dbReference>
<comment type="similarity">
    <text evidence="3">Belongs to the cytidine and deoxycytidylate deaminase family.</text>
</comment>
<dbReference type="GO" id="GO:0045869">
    <property type="term" value="P:negative regulation of single stranded viral RNA replication via double stranded DNA intermediate"/>
    <property type="evidence" value="ECO:0007669"/>
    <property type="project" value="TreeGrafter"/>
</dbReference>
<accession>A0A8C4LK01</accession>
<evidence type="ECO:0000256" key="5">
    <source>
        <dbReference type="ARBA" id="ARBA00022723"/>
    </source>
</evidence>
<dbReference type="InterPro" id="IPR016193">
    <property type="entry name" value="Cytidine_deaminase-like"/>
</dbReference>
<evidence type="ECO:0000256" key="9">
    <source>
        <dbReference type="ARBA" id="ARBA00049114"/>
    </source>
</evidence>
<dbReference type="SUPFAM" id="SSF53927">
    <property type="entry name" value="Cytidine deaminase-like"/>
    <property type="match status" value="1"/>
</dbReference>
<comment type="cofactor">
    <cofactor evidence="1">
        <name>Zn(2+)</name>
        <dbReference type="ChEBI" id="CHEBI:29105"/>
    </cofactor>
</comment>
<keyword evidence="5" id="KW-0479">Metal-binding</keyword>
<dbReference type="Gene3D" id="3.40.140.10">
    <property type="entry name" value="Cytidine Deaminase, domain 2"/>
    <property type="match status" value="1"/>
</dbReference>
<dbReference type="GO" id="GO:0016554">
    <property type="term" value="P:cytidine to uridine editing"/>
    <property type="evidence" value="ECO:0007669"/>
    <property type="project" value="TreeGrafter"/>
</dbReference>
<dbReference type="CDD" id="cd01283">
    <property type="entry name" value="cytidine_deaminase"/>
    <property type="match status" value="1"/>
</dbReference>
<dbReference type="PROSITE" id="PS51747">
    <property type="entry name" value="CYT_DCMP_DEAMINASES_2"/>
    <property type="match status" value="1"/>
</dbReference>
<organism evidence="11">
    <name type="scientific">Equus asinus asinus</name>
    <dbReference type="NCBI Taxonomy" id="83772"/>
    <lineage>
        <taxon>Eukaryota</taxon>
        <taxon>Metazoa</taxon>
        <taxon>Chordata</taxon>
        <taxon>Craniata</taxon>
        <taxon>Vertebrata</taxon>
        <taxon>Euteleostomi</taxon>
        <taxon>Mammalia</taxon>
        <taxon>Eutheria</taxon>
        <taxon>Laurasiatheria</taxon>
        <taxon>Perissodactyla</taxon>
        <taxon>Equidae</taxon>
        <taxon>Equus</taxon>
    </lineage>
</organism>
<dbReference type="GO" id="GO:0070383">
    <property type="term" value="P:DNA cytosine deamination"/>
    <property type="evidence" value="ECO:0007669"/>
    <property type="project" value="TreeGrafter"/>
</dbReference>
<dbReference type="EC" id="3.5.4.38" evidence="8"/>